<evidence type="ECO:0000313" key="9">
    <source>
        <dbReference type="EMBL" id="MDV2478009.1"/>
    </source>
</evidence>
<comment type="catalytic activity">
    <reaction evidence="1 7">
        <text>5-hydroxyisourate + H2O = 5-hydroxy-2-oxo-4-ureido-2,5-dihydro-1H-imidazole-5-carboxylate + H(+)</text>
        <dbReference type="Rhea" id="RHEA:23736"/>
        <dbReference type="ChEBI" id="CHEBI:15377"/>
        <dbReference type="ChEBI" id="CHEBI:15378"/>
        <dbReference type="ChEBI" id="CHEBI:18072"/>
        <dbReference type="ChEBI" id="CHEBI:58639"/>
        <dbReference type="EC" id="3.5.2.17"/>
    </reaction>
</comment>
<evidence type="ECO:0000256" key="1">
    <source>
        <dbReference type="ARBA" id="ARBA00001043"/>
    </source>
</evidence>
<organism evidence="9 10">
    <name type="scientific">Rhodococcus zopfii</name>
    <dbReference type="NCBI Taxonomy" id="43772"/>
    <lineage>
        <taxon>Bacteria</taxon>
        <taxon>Bacillati</taxon>
        <taxon>Actinomycetota</taxon>
        <taxon>Actinomycetes</taxon>
        <taxon>Mycobacteriales</taxon>
        <taxon>Nocardiaceae</taxon>
        <taxon>Rhodococcus</taxon>
    </lineage>
</organism>
<dbReference type="PANTHER" id="PTHR10395:SF7">
    <property type="entry name" value="5-HYDROXYISOURATE HYDROLASE"/>
    <property type="match status" value="1"/>
</dbReference>
<keyword evidence="5 7" id="KW-0659">Purine metabolism</keyword>
<evidence type="ECO:0000256" key="6">
    <source>
        <dbReference type="ARBA" id="ARBA00022801"/>
    </source>
</evidence>
<protein>
    <recommendedName>
        <fullName evidence="7">5-hydroxyisourate hydrolase</fullName>
        <shortName evidence="7">HIU hydrolase</shortName>
        <shortName evidence="7">HIUHase</shortName>
        <ecNumber evidence="7">3.5.2.17</ecNumber>
    </recommendedName>
</protein>
<comment type="caution">
    <text evidence="9">The sequence shown here is derived from an EMBL/GenBank/DDBJ whole genome shotgun (WGS) entry which is preliminary data.</text>
</comment>
<evidence type="ECO:0000256" key="7">
    <source>
        <dbReference type="RuleBase" id="RU361270"/>
    </source>
</evidence>
<keyword evidence="10" id="KW-1185">Reference proteome</keyword>
<dbReference type="InterPro" id="IPR023418">
    <property type="entry name" value="Thyroxine_BS"/>
</dbReference>
<accession>A0ABU3WWN7</accession>
<proteinExistence type="inferred from homology"/>
<reference evidence="9 10" key="1">
    <citation type="submission" date="2019-10" db="EMBL/GenBank/DDBJ databases">
        <title>Draft Genome Assembly of Rhodococcus zopfii DSM44189.</title>
        <authorList>
            <person name="Sutton J.M."/>
            <person name="Akob D.M."/>
            <person name="Bushman T.J."/>
        </authorList>
    </citation>
    <scope>NUCLEOTIDE SEQUENCE [LARGE SCALE GENOMIC DNA]</scope>
    <source>
        <strain evidence="9 10">DSM 44189</strain>
    </source>
</reference>
<dbReference type="NCBIfam" id="TIGR02962">
    <property type="entry name" value="hdxy_isourate"/>
    <property type="match status" value="1"/>
</dbReference>
<dbReference type="GO" id="GO:0033971">
    <property type="term" value="F:hydroxyisourate hydrolase activity"/>
    <property type="evidence" value="ECO:0007669"/>
    <property type="project" value="UniProtKB-EC"/>
</dbReference>
<comment type="subunit">
    <text evidence="4 7">Homotetramer.</text>
</comment>
<dbReference type="InterPro" id="IPR036817">
    <property type="entry name" value="Transthyretin/HIU_hydrolase_sf"/>
</dbReference>
<comment type="function">
    <text evidence="2">Catalyzes the hydrolysis of 5-hydroxyisourate (HIU) to 2-oxo-4-hydroxy-4-carboxy-5-ureidoimidazoline (OHCU).</text>
</comment>
<comment type="similarity">
    <text evidence="3 7">Belongs to the transthyretin family. 5-hydroxyisourate hydrolase subfamily.</text>
</comment>
<dbReference type="InterPro" id="IPR023416">
    <property type="entry name" value="Transthyretin/HIU_hydrolase_d"/>
</dbReference>
<dbReference type="PROSITE" id="PS00768">
    <property type="entry name" value="TRANSTHYRETIN_1"/>
    <property type="match status" value="1"/>
</dbReference>
<dbReference type="Proteomes" id="UP001275440">
    <property type="component" value="Unassembled WGS sequence"/>
</dbReference>
<gene>
    <name evidence="9" type="primary">uraH</name>
    <name evidence="9" type="ORF">F8M49_26155</name>
</gene>
<dbReference type="SUPFAM" id="SSF49472">
    <property type="entry name" value="Transthyretin (synonym: prealbumin)"/>
    <property type="match status" value="1"/>
</dbReference>
<dbReference type="Gene3D" id="2.60.40.180">
    <property type="entry name" value="Transthyretin/hydroxyisourate hydrolase domain"/>
    <property type="match status" value="1"/>
</dbReference>
<evidence type="ECO:0000259" key="8">
    <source>
        <dbReference type="Pfam" id="PF00576"/>
    </source>
</evidence>
<feature type="domain" description="Transthyretin/hydroxyisourate hydrolase" evidence="8">
    <location>
        <begin position="4"/>
        <end position="106"/>
    </location>
</feature>
<evidence type="ECO:0000256" key="4">
    <source>
        <dbReference type="ARBA" id="ARBA00011881"/>
    </source>
</evidence>
<evidence type="ECO:0000256" key="2">
    <source>
        <dbReference type="ARBA" id="ARBA00002704"/>
    </source>
</evidence>
<dbReference type="EC" id="3.5.2.17" evidence="7"/>
<evidence type="ECO:0000256" key="5">
    <source>
        <dbReference type="ARBA" id="ARBA00022631"/>
    </source>
</evidence>
<dbReference type="EMBL" id="WBMO01000005">
    <property type="protein sequence ID" value="MDV2478009.1"/>
    <property type="molecule type" value="Genomic_DNA"/>
</dbReference>
<dbReference type="PANTHER" id="PTHR10395">
    <property type="entry name" value="URICASE AND TRANSTHYRETIN-RELATED"/>
    <property type="match status" value="1"/>
</dbReference>
<evidence type="ECO:0000313" key="10">
    <source>
        <dbReference type="Proteomes" id="UP001275440"/>
    </source>
</evidence>
<evidence type="ECO:0000256" key="3">
    <source>
        <dbReference type="ARBA" id="ARBA00009850"/>
    </source>
</evidence>
<dbReference type="CDD" id="cd05822">
    <property type="entry name" value="TLP_HIUase"/>
    <property type="match status" value="1"/>
</dbReference>
<dbReference type="Pfam" id="PF00576">
    <property type="entry name" value="Transthyretin"/>
    <property type="match status" value="1"/>
</dbReference>
<sequence length="107" mass="11252">MNTVSTHILDATAGTPADGVTVTLALGGTPLASGVTDADGRIGSFGDVPLEPGTYTLTFATGGYFDARGLESFYPEVVVTFRIPHGDRHFHVPLLLSPYAYSTYRGS</sequence>
<dbReference type="InterPro" id="IPR000895">
    <property type="entry name" value="Transthyretin/HIU_hydrolase"/>
</dbReference>
<keyword evidence="6 7" id="KW-0378">Hydrolase</keyword>
<dbReference type="InterPro" id="IPR014306">
    <property type="entry name" value="Hydroxyisourate_hydrolase"/>
</dbReference>
<name>A0ABU3WWN7_9NOCA</name>
<dbReference type="PRINTS" id="PR00189">
    <property type="entry name" value="TRNSTHYRETIN"/>
</dbReference>